<evidence type="ECO:0000313" key="1">
    <source>
        <dbReference type="EMBL" id="KAI4808326.1"/>
    </source>
</evidence>
<name>A0ACB9W640_CHAAC</name>
<protein>
    <submittedName>
        <fullName evidence="1">Uncharacterized protein</fullName>
    </submittedName>
</protein>
<evidence type="ECO:0000313" key="2">
    <source>
        <dbReference type="Proteomes" id="UP001057452"/>
    </source>
</evidence>
<dbReference type="Proteomes" id="UP001057452">
    <property type="component" value="Chromosome 18"/>
</dbReference>
<proteinExistence type="predicted"/>
<feature type="non-terminal residue" evidence="1">
    <location>
        <position position="1"/>
    </location>
</feature>
<organism evidence="1 2">
    <name type="scientific">Chaenocephalus aceratus</name>
    <name type="common">Blackfin icefish</name>
    <name type="synonym">Chaenichthys aceratus</name>
    <dbReference type="NCBI Taxonomy" id="36190"/>
    <lineage>
        <taxon>Eukaryota</taxon>
        <taxon>Metazoa</taxon>
        <taxon>Chordata</taxon>
        <taxon>Craniata</taxon>
        <taxon>Vertebrata</taxon>
        <taxon>Euteleostomi</taxon>
        <taxon>Actinopterygii</taxon>
        <taxon>Neopterygii</taxon>
        <taxon>Teleostei</taxon>
        <taxon>Neoteleostei</taxon>
        <taxon>Acanthomorphata</taxon>
        <taxon>Eupercaria</taxon>
        <taxon>Perciformes</taxon>
        <taxon>Notothenioidei</taxon>
        <taxon>Channichthyidae</taxon>
        <taxon>Chaenocephalus</taxon>
    </lineage>
</organism>
<dbReference type="EMBL" id="CM043802">
    <property type="protein sequence ID" value="KAI4808326.1"/>
    <property type="molecule type" value="Genomic_DNA"/>
</dbReference>
<gene>
    <name evidence="1" type="ORF">KUCAC02_000390</name>
</gene>
<reference evidence="1" key="1">
    <citation type="submission" date="2022-05" db="EMBL/GenBank/DDBJ databases">
        <title>Chromosome-level genome of Chaenocephalus aceratus.</title>
        <authorList>
            <person name="Park H."/>
        </authorList>
    </citation>
    <scope>NUCLEOTIDE SEQUENCE</scope>
    <source>
        <strain evidence="1">KU_202001</strain>
    </source>
</reference>
<sequence length="69" mass="7368">AAQLHGAGAAGAGPPRDRRTPPPSQKELQQVRSDRHHGHRDGSQGGVQHALGREEGLLTLELRKKGTPH</sequence>
<accession>A0ACB9W640</accession>
<comment type="caution">
    <text evidence="1">The sequence shown here is derived from an EMBL/GenBank/DDBJ whole genome shotgun (WGS) entry which is preliminary data.</text>
</comment>
<keyword evidence="2" id="KW-1185">Reference proteome</keyword>